<dbReference type="Proteomes" id="UP000541426">
    <property type="component" value="Unassembled WGS sequence"/>
</dbReference>
<dbReference type="InterPro" id="IPR032807">
    <property type="entry name" value="GNVR"/>
</dbReference>
<keyword evidence="13" id="KW-0472">Membrane</keyword>
<evidence type="ECO:0000313" key="20">
    <source>
        <dbReference type="EMBL" id="MBB3988450.1"/>
    </source>
</evidence>
<keyword evidence="14" id="KW-0829">Tyrosine-protein kinase</keyword>
<comment type="subcellular location">
    <subcellularLocation>
        <location evidence="1">Cell inner membrane</location>
        <topology evidence="1">Multi-pass membrane protein</topology>
    </subcellularLocation>
</comment>
<evidence type="ECO:0000256" key="3">
    <source>
        <dbReference type="ARBA" id="ARBA00008883"/>
    </source>
</evidence>
<dbReference type="InterPro" id="IPR025669">
    <property type="entry name" value="AAA_dom"/>
</dbReference>
<keyword evidence="7" id="KW-0808">Transferase</keyword>
<proteinExistence type="inferred from homology"/>
<keyword evidence="21" id="KW-1185">Reference proteome</keyword>
<feature type="domain" description="Polysaccharide chain length determinant N-terminal" evidence="17">
    <location>
        <begin position="2"/>
        <end position="93"/>
    </location>
</feature>
<dbReference type="SUPFAM" id="SSF52540">
    <property type="entry name" value="P-loop containing nucleoside triphosphate hydrolases"/>
    <property type="match status" value="1"/>
</dbReference>
<keyword evidence="9" id="KW-0547">Nucleotide-binding</keyword>
<keyword evidence="11" id="KW-0067">ATP-binding</keyword>
<dbReference type="GO" id="GO:0005524">
    <property type="term" value="F:ATP binding"/>
    <property type="evidence" value="ECO:0007669"/>
    <property type="project" value="UniProtKB-KW"/>
</dbReference>
<reference evidence="20 21" key="1">
    <citation type="submission" date="2020-08" db="EMBL/GenBank/DDBJ databases">
        <title>Genomic Encyclopedia of Type Strains, Phase IV (KMG-IV): sequencing the most valuable type-strain genomes for metagenomic binning, comparative biology and taxonomic classification.</title>
        <authorList>
            <person name="Goeker M."/>
        </authorList>
    </citation>
    <scope>NUCLEOTIDE SEQUENCE [LARGE SCALE GENOMIC DNA]</scope>
    <source>
        <strain evidence="20 21">DSM 102235</strain>
    </source>
</reference>
<evidence type="ECO:0000256" key="2">
    <source>
        <dbReference type="ARBA" id="ARBA00007316"/>
    </source>
</evidence>
<dbReference type="InterPro" id="IPR027417">
    <property type="entry name" value="P-loop_NTPase"/>
</dbReference>
<evidence type="ECO:0000259" key="17">
    <source>
        <dbReference type="Pfam" id="PF02706"/>
    </source>
</evidence>
<evidence type="ECO:0000256" key="14">
    <source>
        <dbReference type="ARBA" id="ARBA00023137"/>
    </source>
</evidence>
<comment type="similarity">
    <text evidence="2">Belongs to the CpsD/CapB family.</text>
</comment>
<evidence type="ECO:0000256" key="11">
    <source>
        <dbReference type="ARBA" id="ARBA00022840"/>
    </source>
</evidence>
<dbReference type="EC" id="2.7.10.2" evidence="4"/>
<protein>
    <recommendedName>
        <fullName evidence="4">non-specific protein-tyrosine kinase</fullName>
        <ecNumber evidence="4">2.7.10.2</ecNumber>
    </recommendedName>
</protein>
<dbReference type="GO" id="GO:0005886">
    <property type="term" value="C:plasma membrane"/>
    <property type="evidence" value="ECO:0007669"/>
    <property type="project" value="UniProtKB-SubCell"/>
</dbReference>
<evidence type="ECO:0000256" key="13">
    <source>
        <dbReference type="ARBA" id="ARBA00023136"/>
    </source>
</evidence>
<evidence type="ECO:0000256" key="12">
    <source>
        <dbReference type="ARBA" id="ARBA00022989"/>
    </source>
</evidence>
<dbReference type="RefSeq" id="WP_183970292.1">
    <property type="nucleotide sequence ID" value="NZ_BAABBZ010000049.1"/>
</dbReference>
<evidence type="ECO:0000256" key="1">
    <source>
        <dbReference type="ARBA" id="ARBA00004429"/>
    </source>
</evidence>
<evidence type="ECO:0000256" key="10">
    <source>
        <dbReference type="ARBA" id="ARBA00022777"/>
    </source>
</evidence>
<keyword evidence="10" id="KW-0418">Kinase</keyword>
<dbReference type="InterPro" id="IPR050445">
    <property type="entry name" value="Bact_polysacc_biosynth/exp"/>
</dbReference>
<dbReference type="PANTHER" id="PTHR32309:SF13">
    <property type="entry name" value="FERRIC ENTEROBACTIN TRANSPORT PROTEIN FEPE"/>
    <property type="match status" value="1"/>
</dbReference>
<organism evidence="20 21">
    <name type="scientific">Sagittula marina</name>
    <dbReference type="NCBI Taxonomy" id="943940"/>
    <lineage>
        <taxon>Bacteria</taxon>
        <taxon>Pseudomonadati</taxon>
        <taxon>Pseudomonadota</taxon>
        <taxon>Alphaproteobacteria</taxon>
        <taxon>Rhodobacterales</taxon>
        <taxon>Roseobacteraceae</taxon>
        <taxon>Sagittula</taxon>
    </lineage>
</organism>
<dbReference type="NCBIfam" id="TIGR01007">
    <property type="entry name" value="eps_fam"/>
    <property type="match status" value="1"/>
</dbReference>
<dbReference type="Gene3D" id="3.40.50.300">
    <property type="entry name" value="P-loop containing nucleotide triphosphate hydrolases"/>
    <property type="match status" value="1"/>
</dbReference>
<name>A0A7W6DSM4_9RHOB</name>
<feature type="coiled-coil region" evidence="16">
    <location>
        <begin position="206"/>
        <end position="233"/>
    </location>
</feature>
<evidence type="ECO:0000256" key="4">
    <source>
        <dbReference type="ARBA" id="ARBA00011903"/>
    </source>
</evidence>
<keyword evidence="6" id="KW-0997">Cell inner membrane</keyword>
<keyword evidence="12" id="KW-1133">Transmembrane helix</keyword>
<evidence type="ECO:0000256" key="16">
    <source>
        <dbReference type="SAM" id="Coils"/>
    </source>
</evidence>
<accession>A0A7W6DSM4</accession>
<evidence type="ECO:0000259" key="18">
    <source>
        <dbReference type="Pfam" id="PF13614"/>
    </source>
</evidence>
<comment type="similarity">
    <text evidence="3">Belongs to the etk/wzc family.</text>
</comment>
<evidence type="ECO:0000313" key="21">
    <source>
        <dbReference type="Proteomes" id="UP000541426"/>
    </source>
</evidence>
<dbReference type="GO" id="GO:0004715">
    <property type="term" value="F:non-membrane spanning protein tyrosine kinase activity"/>
    <property type="evidence" value="ECO:0007669"/>
    <property type="project" value="UniProtKB-EC"/>
</dbReference>
<dbReference type="Pfam" id="PF13807">
    <property type="entry name" value="GNVR"/>
    <property type="match status" value="1"/>
</dbReference>
<evidence type="ECO:0000256" key="5">
    <source>
        <dbReference type="ARBA" id="ARBA00022475"/>
    </source>
</evidence>
<gene>
    <name evidence="20" type="ORF">GGQ68_004807</name>
</gene>
<dbReference type="CDD" id="cd05387">
    <property type="entry name" value="BY-kinase"/>
    <property type="match status" value="1"/>
</dbReference>
<sequence>MLDITQVFQTLWGRKLFILLCAVLVGLLGALYAYGVAQPLYRAQASLVIETQTTNVVDIENIFNGNATEDAAINTELRRIKARRLLAQVVEKLDLLEDPEFRPTIDEPGFFSVSGISTRLAGLVTGNTWQRPSEDYLKRKTIENLGGSINVSLTPNTYIINISVTTSDSEKSQIIANTLTEIYLSDLVTGKLESTAYVVDWLSERVSELEVELAEREDAIKALQRDSELINREALDAQRIRAKSLRQDLEDTNLLSAEIQARLETIANLLQEPNPTIALSTVIDTQIQQSINSSMTPAQTRARLTALEASQQSRLAREQSRQMSLEKGLKELLDSVRIQERDLQEITQLEREANATRALYETFLTRLKEASLQVGLQQTDTRFESPAIEGQLVAPNKRAILMLCLVLGALTGAAWVLMDRFLRHAVNSTDELKQITGLPVFGQVPVMPFRSRTEEVAYLNDKPTSSGAEAIRNLRTSMLMASPNKPKQIIMTTSSIPGEGKTTLAVALAHSLAFMGKKVLLMEADLRRSTLMKHFDAQQAHGLLDVVSQDVTLEAALYHSKELGADILFGKQSSINAADFFSSTEFERFLAELRNHYDHVILDCPPVLVVPDARIISRYVDVMIYNVGWNTTEQGSVTAGLRQFKVEDIPVLGLSLSNVNMRKVQKYGYDSYSSYGAYGGSYYNK</sequence>
<keyword evidence="5" id="KW-1003">Cell membrane</keyword>
<feature type="domain" description="Tyrosine-protein kinase G-rich" evidence="19">
    <location>
        <begin position="344"/>
        <end position="418"/>
    </location>
</feature>
<dbReference type="AlphaFoldDB" id="A0A7W6DSM4"/>
<comment type="catalytic activity">
    <reaction evidence="15">
        <text>L-tyrosyl-[protein] + ATP = O-phospho-L-tyrosyl-[protein] + ADP + H(+)</text>
        <dbReference type="Rhea" id="RHEA:10596"/>
        <dbReference type="Rhea" id="RHEA-COMP:10136"/>
        <dbReference type="Rhea" id="RHEA-COMP:20101"/>
        <dbReference type="ChEBI" id="CHEBI:15378"/>
        <dbReference type="ChEBI" id="CHEBI:30616"/>
        <dbReference type="ChEBI" id="CHEBI:46858"/>
        <dbReference type="ChEBI" id="CHEBI:61978"/>
        <dbReference type="ChEBI" id="CHEBI:456216"/>
        <dbReference type="EC" id="2.7.10.2"/>
    </reaction>
</comment>
<feature type="domain" description="AAA" evidence="18">
    <location>
        <begin position="490"/>
        <end position="610"/>
    </location>
</feature>
<dbReference type="Pfam" id="PF13614">
    <property type="entry name" value="AAA_31"/>
    <property type="match status" value="1"/>
</dbReference>
<evidence type="ECO:0000256" key="7">
    <source>
        <dbReference type="ARBA" id="ARBA00022679"/>
    </source>
</evidence>
<evidence type="ECO:0000259" key="19">
    <source>
        <dbReference type="Pfam" id="PF13807"/>
    </source>
</evidence>
<evidence type="ECO:0000256" key="9">
    <source>
        <dbReference type="ARBA" id="ARBA00022741"/>
    </source>
</evidence>
<keyword evidence="16" id="KW-0175">Coiled coil</keyword>
<comment type="caution">
    <text evidence="20">The sequence shown here is derived from an EMBL/GenBank/DDBJ whole genome shotgun (WGS) entry which is preliminary data.</text>
</comment>
<keyword evidence="8" id="KW-0812">Transmembrane</keyword>
<dbReference type="PANTHER" id="PTHR32309">
    <property type="entry name" value="TYROSINE-PROTEIN KINASE"/>
    <property type="match status" value="1"/>
</dbReference>
<dbReference type="InterPro" id="IPR005702">
    <property type="entry name" value="Wzc-like_C"/>
</dbReference>
<dbReference type="InterPro" id="IPR003856">
    <property type="entry name" value="LPS_length_determ_N"/>
</dbReference>
<evidence type="ECO:0000256" key="8">
    <source>
        <dbReference type="ARBA" id="ARBA00022692"/>
    </source>
</evidence>
<evidence type="ECO:0000256" key="15">
    <source>
        <dbReference type="ARBA" id="ARBA00051245"/>
    </source>
</evidence>
<dbReference type="Pfam" id="PF02706">
    <property type="entry name" value="Wzz"/>
    <property type="match status" value="1"/>
</dbReference>
<dbReference type="EMBL" id="JACIEJ010000024">
    <property type="protein sequence ID" value="MBB3988450.1"/>
    <property type="molecule type" value="Genomic_DNA"/>
</dbReference>
<evidence type="ECO:0000256" key="6">
    <source>
        <dbReference type="ARBA" id="ARBA00022519"/>
    </source>
</evidence>